<reference evidence="3" key="1">
    <citation type="submission" date="2020-08" db="EMBL/GenBank/DDBJ databases">
        <title>Genome sequencing and assembly of the red palm weevil Rhynchophorus ferrugineus.</title>
        <authorList>
            <person name="Dias G.B."/>
            <person name="Bergman C.M."/>
            <person name="Manee M."/>
        </authorList>
    </citation>
    <scope>NUCLEOTIDE SEQUENCE</scope>
    <source>
        <strain evidence="3">AA-2017</strain>
        <tissue evidence="3">Whole larva</tissue>
    </source>
</reference>
<evidence type="ECO:0000256" key="1">
    <source>
        <dbReference type="SAM" id="MobiDB-lite"/>
    </source>
</evidence>
<dbReference type="EMBL" id="JAACXV010000031">
    <property type="protein sequence ID" value="KAF7286267.1"/>
    <property type="molecule type" value="Genomic_DNA"/>
</dbReference>
<dbReference type="Proteomes" id="UP000625711">
    <property type="component" value="Unassembled WGS sequence"/>
</dbReference>
<sequence length="131" mass="14709">MLKTYVVTLFCLLLVIEGVLTSKIYFPGTYSHLKKADPEIKKIDSRTKSDETETSNGEVSSSKIYFPGTYSSSKSSGHNIKKIDTRMRGIESSTTKLTTVTLENRFLFDVKCRSNFIKIGDTCMETSDIVD</sequence>
<feature type="chain" id="PRO_5032702560" evidence="2">
    <location>
        <begin position="22"/>
        <end position="131"/>
    </location>
</feature>
<gene>
    <name evidence="3" type="ORF">GWI33_006351</name>
</gene>
<dbReference type="AlphaFoldDB" id="A0A834IW72"/>
<proteinExistence type="predicted"/>
<name>A0A834IW72_RHYFE</name>
<protein>
    <submittedName>
        <fullName evidence="3">Uncharacterized protein</fullName>
    </submittedName>
</protein>
<comment type="caution">
    <text evidence="3">The sequence shown here is derived from an EMBL/GenBank/DDBJ whole genome shotgun (WGS) entry which is preliminary data.</text>
</comment>
<feature type="compositionally biased region" description="Polar residues" evidence="1">
    <location>
        <begin position="54"/>
        <end position="78"/>
    </location>
</feature>
<evidence type="ECO:0000313" key="3">
    <source>
        <dbReference type="EMBL" id="KAF7286267.1"/>
    </source>
</evidence>
<keyword evidence="2" id="KW-0732">Signal</keyword>
<evidence type="ECO:0000256" key="2">
    <source>
        <dbReference type="SAM" id="SignalP"/>
    </source>
</evidence>
<feature type="region of interest" description="Disordered" evidence="1">
    <location>
        <begin position="43"/>
        <end position="79"/>
    </location>
</feature>
<keyword evidence="4" id="KW-1185">Reference proteome</keyword>
<accession>A0A834IW72</accession>
<feature type="signal peptide" evidence="2">
    <location>
        <begin position="1"/>
        <end position="21"/>
    </location>
</feature>
<evidence type="ECO:0000313" key="4">
    <source>
        <dbReference type="Proteomes" id="UP000625711"/>
    </source>
</evidence>
<organism evidence="3 4">
    <name type="scientific">Rhynchophorus ferrugineus</name>
    <name type="common">Red palm weevil</name>
    <name type="synonym">Curculio ferrugineus</name>
    <dbReference type="NCBI Taxonomy" id="354439"/>
    <lineage>
        <taxon>Eukaryota</taxon>
        <taxon>Metazoa</taxon>
        <taxon>Ecdysozoa</taxon>
        <taxon>Arthropoda</taxon>
        <taxon>Hexapoda</taxon>
        <taxon>Insecta</taxon>
        <taxon>Pterygota</taxon>
        <taxon>Neoptera</taxon>
        <taxon>Endopterygota</taxon>
        <taxon>Coleoptera</taxon>
        <taxon>Polyphaga</taxon>
        <taxon>Cucujiformia</taxon>
        <taxon>Curculionidae</taxon>
        <taxon>Dryophthorinae</taxon>
        <taxon>Rhynchophorus</taxon>
    </lineage>
</organism>